<sequence length="168" mass="18572">DCLAARAHGVVLACVARDGSDVGARQHPRQRPRRRDHEAGGLHCRRRRVPSQQRSRGHGGHGRDELPATGARRRHREDVVPGQLGGALVDGDRRARGDATLGQRLRRAGARRERLLRLRGHRRGRRAAARARPDHRDADGGTPPARGRDPSRSPARPQARDRPGPRVV</sequence>
<feature type="compositionally biased region" description="Basic residues" evidence="1">
    <location>
        <begin position="43"/>
        <end position="60"/>
    </location>
</feature>
<feature type="compositionally biased region" description="Basic and acidic residues" evidence="1">
    <location>
        <begin position="158"/>
        <end position="168"/>
    </location>
</feature>
<dbReference type="GO" id="GO:0016787">
    <property type="term" value="F:hydrolase activity"/>
    <property type="evidence" value="ECO:0007669"/>
    <property type="project" value="UniProtKB-KW"/>
</dbReference>
<accession>A0A6J4NI89</accession>
<protein>
    <submittedName>
        <fullName evidence="2">Acyl-coA hydrolase</fullName>
    </submittedName>
</protein>
<dbReference type="EMBL" id="CADCUN010000148">
    <property type="protein sequence ID" value="CAA9388558.1"/>
    <property type="molecule type" value="Genomic_DNA"/>
</dbReference>
<reference evidence="2" key="1">
    <citation type="submission" date="2020-02" db="EMBL/GenBank/DDBJ databases">
        <authorList>
            <person name="Meier V. D."/>
        </authorList>
    </citation>
    <scope>NUCLEOTIDE SEQUENCE</scope>
    <source>
        <strain evidence="2">AVDCRST_MAG60</strain>
    </source>
</reference>
<keyword evidence="2" id="KW-0378">Hydrolase</keyword>
<dbReference type="AlphaFoldDB" id="A0A6J4NI89"/>
<feature type="compositionally biased region" description="Basic residues" evidence="1">
    <location>
        <begin position="117"/>
        <end position="129"/>
    </location>
</feature>
<gene>
    <name evidence="2" type="ORF">AVDCRST_MAG60-1375</name>
</gene>
<feature type="region of interest" description="Disordered" evidence="1">
    <location>
        <begin position="20"/>
        <end position="168"/>
    </location>
</feature>
<proteinExistence type="predicted"/>
<feature type="non-terminal residue" evidence="2">
    <location>
        <position position="1"/>
    </location>
</feature>
<organism evidence="2">
    <name type="scientific">uncultured Nocardioides sp</name>
    <dbReference type="NCBI Taxonomy" id="198441"/>
    <lineage>
        <taxon>Bacteria</taxon>
        <taxon>Bacillati</taxon>
        <taxon>Actinomycetota</taxon>
        <taxon>Actinomycetes</taxon>
        <taxon>Propionibacteriales</taxon>
        <taxon>Nocardioidaceae</taxon>
        <taxon>Nocardioides</taxon>
        <taxon>environmental samples</taxon>
    </lineage>
</organism>
<feature type="non-terminal residue" evidence="2">
    <location>
        <position position="168"/>
    </location>
</feature>
<evidence type="ECO:0000313" key="2">
    <source>
        <dbReference type="EMBL" id="CAA9388558.1"/>
    </source>
</evidence>
<name>A0A6J4NI89_9ACTN</name>
<evidence type="ECO:0000256" key="1">
    <source>
        <dbReference type="SAM" id="MobiDB-lite"/>
    </source>
</evidence>